<evidence type="ECO:0000313" key="4">
    <source>
        <dbReference type="Proteomes" id="UP001595812"/>
    </source>
</evidence>
<dbReference type="EMBL" id="JBHSAT010000022">
    <property type="protein sequence ID" value="MFC3878074.1"/>
    <property type="molecule type" value="Genomic_DNA"/>
</dbReference>
<keyword evidence="4" id="KW-1185">Reference proteome</keyword>
<protein>
    <submittedName>
        <fullName evidence="3">LytTR family DNA-binding domain-containing protein</fullName>
    </submittedName>
</protein>
<evidence type="ECO:0000259" key="2">
    <source>
        <dbReference type="SMART" id="SM00850"/>
    </source>
</evidence>
<feature type="transmembrane region" description="Helical" evidence="1">
    <location>
        <begin position="12"/>
        <end position="29"/>
    </location>
</feature>
<organism evidence="3 4">
    <name type="scientific">Winogradskyella maritima</name>
    <dbReference type="NCBI Taxonomy" id="1517766"/>
    <lineage>
        <taxon>Bacteria</taxon>
        <taxon>Pseudomonadati</taxon>
        <taxon>Bacteroidota</taxon>
        <taxon>Flavobacteriia</taxon>
        <taxon>Flavobacteriales</taxon>
        <taxon>Flavobacteriaceae</taxon>
        <taxon>Winogradskyella</taxon>
    </lineage>
</organism>
<dbReference type="SMART" id="SM00850">
    <property type="entry name" value="LytTR"/>
    <property type="match status" value="1"/>
</dbReference>
<dbReference type="Proteomes" id="UP001595812">
    <property type="component" value="Unassembled WGS sequence"/>
</dbReference>
<dbReference type="RefSeq" id="WP_386101712.1">
    <property type="nucleotide sequence ID" value="NZ_JBHSAT010000022.1"/>
</dbReference>
<gene>
    <name evidence="3" type="ORF">ACFOSX_12620</name>
</gene>
<feature type="transmembrane region" description="Helical" evidence="1">
    <location>
        <begin position="49"/>
        <end position="69"/>
    </location>
</feature>
<dbReference type="Pfam" id="PF04397">
    <property type="entry name" value="LytTR"/>
    <property type="match status" value="1"/>
</dbReference>
<sequence length="264" mass="30758">MAYPFDPKLKHHLLIGLGLALWIFAFLYFTEPLDVSVFSQSEKLLYLPGYGLIGGVCYLVFLPFQYFLYKRTKPQWFLWQEAIFLLCFCVFAITVSRIYYLTVIMANDINPYTLGYMLSSIYLPALTTILPIIIIARYAFGKYKNKKLEATKIEIKGEGQYEGLKLFQDDLICIKSSDNYIEVFYQSGTLLKKTLIRNKLSKIDEEFEDILRTHRSYLINPLHFQQWKTENGKRFAQMSHNILLPVSKTYQDSISTHINSATRG</sequence>
<feature type="transmembrane region" description="Helical" evidence="1">
    <location>
        <begin position="121"/>
        <end position="140"/>
    </location>
</feature>
<keyword evidence="1" id="KW-0812">Transmembrane</keyword>
<evidence type="ECO:0000313" key="3">
    <source>
        <dbReference type="EMBL" id="MFC3878074.1"/>
    </source>
</evidence>
<feature type="transmembrane region" description="Helical" evidence="1">
    <location>
        <begin position="81"/>
        <end position="101"/>
    </location>
</feature>
<dbReference type="GO" id="GO:0003677">
    <property type="term" value="F:DNA binding"/>
    <property type="evidence" value="ECO:0007669"/>
    <property type="project" value="UniProtKB-KW"/>
</dbReference>
<comment type="caution">
    <text evidence="3">The sequence shown here is derived from an EMBL/GenBank/DDBJ whole genome shotgun (WGS) entry which is preliminary data.</text>
</comment>
<keyword evidence="1" id="KW-1133">Transmembrane helix</keyword>
<proteinExistence type="predicted"/>
<dbReference type="Gene3D" id="2.40.50.1020">
    <property type="entry name" value="LytTr DNA-binding domain"/>
    <property type="match status" value="1"/>
</dbReference>
<keyword evidence="1" id="KW-0472">Membrane</keyword>
<evidence type="ECO:0000256" key="1">
    <source>
        <dbReference type="SAM" id="Phobius"/>
    </source>
</evidence>
<keyword evidence="3" id="KW-0238">DNA-binding</keyword>
<reference evidence="4" key="1">
    <citation type="journal article" date="2019" name="Int. J. Syst. Evol. Microbiol.">
        <title>The Global Catalogue of Microorganisms (GCM) 10K type strain sequencing project: providing services to taxonomists for standard genome sequencing and annotation.</title>
        <authorList>
            <consortium name="The Broad Institute Genomics Platform"/>
            <consortium name="The Broad Institute Genome Sequencing Center for Infectious Disease"/>
            <person name="Wu L."/>
            <person name="Ma J."/>
        </authorList>
    </citation>
    <scope>NUCLEOTIDE SEQUENCE [LARGE SCALE GENOMIC DNA]</scope>
    <source>
        <strain evidence="4">CECT 8979</strain>
    </source>
</reference>
<accession>A0ABV8AK10</accession>
<name>A0ABV8AK10_9FLAO</name>
<dbReference type="InterPro" id="IPR007492">
    <property type="entry name" value="LytTR_DNA-bd_dom"/>
</dbReference>
<feature type="domain" description="HTH LytTR-type" evidence="2">
    <location>
        <begin position="161"/>
        <end position="259"/>
    </location>
</feature>